<sequence length="180" mass="19469">MSTHTVPAPWEEMAFPQPHMDTRVPAAAVDYVIWSGTPDQLDAGGVRDTRRSVTGVSPSQLARQVRDGLIEDGAPADVWVLVWDMRPYRLPGRPSSRNNPGDPHHALAVAGPVRGPAAALVMERLKMAWHRGQLQQQATDLARQVGVEEAARLSGLDAAEIEELLADPYGCHGYPGNPTA</sequence>
<dbReference type="RefSeq" id="WP_182706950.1">
    <property type="nucleotide sequence ID" value="NZ_JACJII010000001.1"/>
</dbReference>
<proteinExistence type="predicted"/>
<accession>A0A7W3RA02</accession>
<comment type="caution">
    <text evidence="1">The sequence shown here is derived from an EMBL/GenBank/DDBJ whole genome shotgun (WGS) entry which is preliminary data.</text>
</comment>
<organism evidence="1 2">
    <name type="scientific">Thermomonospora cellulosilytica</name>
    <dbReference type="NCBI Taxonomy" id="1411118"/>
    <lineage>
        <taxon>Bacteria</taxon>
        <taxon>Bacillati</taxon>
        <taxon>Actinomycetota</taxon>
        <taxon>Actinomycetes</taxon>
        <taxon>Streptosporangiales</taxon>
        <taxon>Thermomonosporaceae</taxon>
        <taxon>Thermomonospora</taxon>
    </lineage>
</organism>
<evidence type="ECO:0000313" key="1">
    <source>
        <dbReference type="EMBL" id="MBA9005893.1"/>
    </source>
</evidence>
<gene>
    <name evidence="1" type="ORF">HNR21_004775</name>
</gene>
<dbReference type="EMBL" id="JACJII010000001">
    <property type="protein sequence ID" value="MBA9005893.1"/>
    <property type="molecule type" value="Genomic_DNA"/>
</dbReference>
<dbReference type="AlphaFoldDB" id="A0A7W3RA02"/>
<keyword evidence="2" id="KW-1185">Reference proteome</keyword>
<evidence type="ECO:0000313" key="2">
    <source>
        <dbReference type="Proteomes" id="UP000539313"/>
    </source>
</evidence>
<dbReference type="Proteomes" id="UP000539313">
    <property type="component" value="Unassembled WGS sequence"/>
</dbReference>
<reference evidence="1 2" key="1">
    <citation type="submission" date="2020-08" db="EMBL/GenBank/DDBJ databases">
        <title>Sequencing the genomes of 1000 actinobacteria strains.</title>
        <authorList>
            <person name="Klenk H.-P."/>
        </authorList>
    </citation>
    <scope>NUCLEOTIDE SEQUENCE [LARGE SCALE GENOMIC DNA]</scope>
    <source>
        <strain evidence="1 2">DSM 45823</strain>
    </source>
</reference>
<protein>
    <submittedName>
        <fullName evidence="1">Uncharacterized protein</fullName>
    </submittedName>
</protein>
<name>A0A7W3RA02_9ACTN</name>